<reference evidence="1 2" key="2">
    <citation type="journal article" date="2022" name="Mol. Ecol. Resour.">
        <title>The genomes of chicory, endive, great burdock and yacon provide insights into Asteraceae paleo-polyploidization history and plant inulin production.</title>
        <authorList>
            <person name="Fan W."/>
            <person name="Wang S."/>
            <person name="Wang H."/>
            <person name="Wang A."/>
            <person name="Jiang F."/>
            <person name="Liu H."/>
            <person name="Zhao H."/>
            <person name="Xu D."/>
            <person name="Zhang Y."/>
        </authorList>
    </citation>
    <scope>NUCLEOTIDE SEQUENCE [LARGE SCALE GENOMIC DNA]</scope>
    <source>
        <strain evidence="2">cv. Yunnan</strain>
        <tissue evidence="1">Leaves</tissue>
    </source>
</reference>
<proteinExistence type="predicted"/>
<reference evidence="2" key="1">
    <citation type="journal article" date="2022" name="Mol. Ecol. Resour.">
        <title>The genomes of chicory, endive, great burdock and yacon provide insights into Asteraceae palaeo-polyploidization history and plant inulin production.</title>
        <authorList>
            <person name="Fan W."/>
            <person name="Wang S."/>
            <person name="Wang H."/>
            <person name="Wang A."/>
            <person name="Jiang F."/>
            <person name="Liu H."/>
            <person name="Zhao H."/>
            <person name="Xu D."/>
            <person name="Zhang Y."/>
        </authorList>
    </citation>
    <scope>NUCLEOTIDE SEQUENCE [LARGE SCALE GENOMIC DNA]</scope>
    <source>
        <strain evidence="2">cv. Yunnan</strain>
    </source>
</reference>
<gene>
    <name evidence="1" type="ORF">L1987_22670</name>
</gene>
<keyword evidence="2" id="KW-1185">Reference proteome</keyword>
<comment type="caution">
    <text evidence="1">The sequence shown here is derived from an EMBL/GenBank/DDBJ whole genome shotgun (WGS) entry which is preliminary data.</text>
</comment>
<dbReference type="EMBL" id="CM042025">
    <property type="protein sequence ID" value="KAI3806756.1"/>
    <property type="molecule type" value="Genomic_DNA"/>
</dbReference>
<dbReference type="Proteomes" id="UP001056120">
    <property type="component" value="Linkage Group LG08"/>
</dbReference>
<accession>A0ACB9IH04</accession>
<sequence length="546" mass="60942">MESTFLNSDCLDVLKVRYAASVFQKQALTWWNVEKRTRGNKSAMSLSWDEMRQLMTDEFCPRNEMRKLEAEFWDLTQDSGENLAYTTRFQELSLLVPHMVTPLARRIEKYIGGLPMPIQDTVLGSDPSTLGDAIHLSAVLTDNHVKAGTLSRKSTKKVVDKAATPVSGKGEELKSSHHDRKRKAQNFTAIIPAVPVTQVTPAGQILRNYVGSFPQCPTCKYHHAPHAACRLCSKCGRYGHVVTTCRTRTIVNQATQGNHPMPLTVTYGRACYECGDPNHFRNQCPRLQNQGGPRGRAFNINANEAPANDDTVNVPNPSNYARGIPGISKGWWVSRWRNSPAPLEVPIRPQSPVPVRDILGFVLDSADHFGQVLSLHFVSLTSVYLSANYSNHPLDHSPLTPGQTRLPGHKSWSLPRTSGQSAKRFGYVTACRRSLHLGTMDLVSMLDEVSWLGTGTTRIGVHAFVRSVILLSILVSGMRNTTHLFIGPKMPMHARANAQKYSGYRWHGTKHLRSHERLMHDRAMGCTVVHPFVSPSYCLLMIIDFC</sequence>
<evidence type="ECO:0000313" key="2">
    <source>
        <dbReference type="Proteomes" id="UP001056120"/>
    </source>
</evidence>
<organism evidence="1 2">
    <name type="scientific">Smallanthus sonchifolius</name>
    <dbReference type="NCBI Taxonomy" id="185202"/>
    <lineage>
        <taxon>Eukaryota</taxon>
        <taxon>Viridiplantae</taxon>
        <taxon>Streptophyta</taxon>
        <taxon>Embryophyta</taxon>
        <taxon>Tracheophyta</taxon>
        <taxon>Spermatophyta</taxon>
        <taxon>Magnoliopsida</taxon>
        <taxon>eudicotyledons</taxon>
        <taxon>Gunneridae</taxon>
        <taxon>Pentapetalae</taxon>
        <taxon>asterids</taxon>
        <taxon>campanulids</taxon>
        <taxon>Asterales</taxon>
        <taxon>Asteraceae</taxon>
        <taxon>Asteroideae</taxon>
        <taxon>Heliantheae alliance</taxon>
        <taxon>Millerieae</taxon>
        <taxon>Smallanthus</taxon>
    </lineage>
</organism>
<name>A0ACB9IH04_9ASTR</name>
<evidence type="ECO:0000313" key="1">
    <source>
        <dbReference type="EMBL" id="KAI3806756.1"/>
    </source>
</evidence>
<protein>
    <submittedName>
        <fullName evidence="1">Uncharacterized protein</fullName>
    </submittedName>
</protein>